<dbReference type="GO" id="GO:0003677">
    <property type="term" value="F:DNA binding"/>
    <property type="evidence" value="ECO:0007669"/>
    <property type="project" value="UniProtKB-KW"/>
</dbReference>
<proteinExistence type="predicted"/>
<dbReference type="Proteomes" id="UP000253817">
    <property type="component" value="Unassembled WGS sequence"/>
</dbReference>
<dbReference type="InterPro" id="IPR000551">
    <property type="entry name" value="MerR-type_HTH_dom"/>
</dbReference>
<keyword evidence="8" id="KW-1185">Reference proteome</keyword>
<evidence type="ECO:0000313" key="6">
    <source>
        <dbReference type="EMBL" id="RDB65103.1"/>
    </source>
</evidence>
<dbReference type="InterPro" id="IPR009061">
    <property type="entry name" value="DNA-bd_dom_put_sf"/>
</dbReference>
<sequence>MSSSRLYDIKDAARYLGIASSTLRYWESEGLVQSGRNDANGYRQYSLHDLIEASEIAFYRKLGVPVKELEGYRALSAQDLDAALARTEDDVERRIAELEATRFRLARQRALNAEANRLRRAGMRPGAPAIDSLSAIDYDAAAPWKLLVEEPWRYGVLIRAHEPDEVRESVVDAQAGDGDVLWRREGRDDEGTCRECLLKVSPTTNEHNAAALFAEAARQGIEPAAVVGSYLLTASDDTGRWDYHRAWVVGA</sequence>
<evidence type="ECO:0000256" key="2">
    <source>
        <dbReference type="ARBA" id="ARBA00023015"/>
    </source>
</evidence>
<evidence type="ECO:0000313" key="8">
    <source>
        <dbReference type="Proteomes" id="UP000253817"/>
    </source>
</evidence>
<reference evidence="7" key="3">
    <citation type="journal article" date="2019" name="Microbiol. Resour. Announc.">
        <title>Draft Genome Sequences of Type Strains of Gordonibacter faecihominis, Paraeggerthella hongkongensis, Parvibacter caecicola,Slackia equolifaciens, Slackia faecicanis, and Slackia isoflavoniconvertens.</title>
        <authorList>
            <person name="Danylec N."/>
            <person name="Stoll D.A."/>
            <person name="Dotsch A."/>
            <person name="Huch M."/>
        </authorList>
    </citation>
    <scope>NUCLEOTIDE SEQUENCE</scope>
    <source>
        <strain evidence="7">DSM 16107</strain>
    </source>
</reference>
<dbReference type="SMART" id="SM00422">
    <property type="entry name" value="HTH_MERR"/>
    <property type="match status" value="1"/>
</dbReference>
<keyword evidence="4" id="KW-0804">Transcription</keyword>
<dbReference type="GO" id="GO:0003700">
    <property type="term" value="F:DNA-binding transcription factor activity"/>
    <property type="evidence" value="ECO:0007669"/>
    <property type="project" value="InterPro"/>
</dbReference>
<keyword evidence="1" id="KW-0678">Repressor</keyword>
<evidence type="ECO:0000259" key="5">
    <source>
        <dbReference type="PROSITE" id="PS50937"/>
    </source>
</evidence>
<keyword evidence="2" id="KW-0805">Transcription regulation</keyword>
<keyword evidence="3" id="KW-0238">DNA-binding</keyword>
<organism evidence="7 9">
    <name type="scientific">Eggerthella sinensis</name>
    <dbReference type="NCBI Taxonomy" id="242230"/>
    <lineage>
        <taxon>Bacteria</taxon>
        <taxon>Bacillati</taxon>
        <taxon>Actinomycetota</taxon>
        <taxon>Coriobacteriia</taxon>
        <taxon>Eggerthellales</taxon>
        <taxon>Eggerthellaceae</taxon>
        <taxon>Eggerthella</taxon>
    </lineage>
</organism>
<dbReference type="RefSeq" id="WP_114547735.1">
    <property type="nucleotide sequence ID" value="NZ_PPTT01000040.1"/>
</dbReference>
<dbReference type="Gene3D" id="1.10.1660.10">
    <property type="match status" value="1"/>
</dbReference>
<dbReference type="CDD" id="cd00592">
    <property type="entry name" value="HTH_MerR-like"/>
    <property type="match status" value="1"/>
</dbReference>
<dbReference type="AlphaFoldDB" id="A0A3N0IZG6"/>
<accession>A0A3N0IZG6</accession>
<gene>
    <name evidence="6" type="ORF">C1876_16070</name>
    <name evidence="7" type="ORF">DMP09_05010</name>
</gene>
<evidence type="ECO:0000256" key="3">
    <source>
        <dbReference type="ARBA" id="ARBA00023125"/>
    </source>
</evidence>
<name>A0A3N0IZG6_9ACTN</name>
<dbReference type="InterPro" id="IPR047057">
    <property type="entry name" value="MerR_fam"/>
</dbReference>
<dbReference type="Pfam" id="PF13411">
    <property type="entry name" value="MerR_1"/>
    <property type="match status" value="1"/>
</dbReference>
<protein>
    <submittedName>
        <fullName evidence="7">MerR family transcriptional regulator</fullName>
    </submittedName>
</protein>
<evidence type="ECO:0000256" key="4">
    <source>
        <dbReference type="ARBA" id="ARBA00023163"/>
    </source>
</evidence>
<dbReference type="PANTHER" id="PTHR30204">
    <property type="entry name" value="REDOX-CYCLING DRUG-SENSING TRANSCRIPTIONAL ACTIVATOR SOXR"/>
    <property type="match status" value="1"/>
</dbReference>
<evidence type="ECO:0000313" key="9">
    <source>
        <dbReference type="Proteomes" id="UP000270112"/>
    </source>
</evidence>
<dbReference type="PROSITE" id="PS50937">
    <property type="entry name" value="HTH_MERR_2"/>
    <property type="match status" value="1"/>
</dbReference>
<dbReference type="Proteomes" id="UP000270112">
    <property type="component" value="Unassembled WGS sequence"/>
</dbReference>
<dbReference type="EMBL" id="QICC01000013">
    <property type="protein sequence ID" value="RNM42389.1"/>
    <property type="molecule type" value="Genomic_DNA"/>
</dbReference>
<dbReference type="OrthoDB" id="9809391at2"/>
<dbReference type="SUPFAM" id="SSF46955">
    <property type="entry name" value="Putative DNA-binding domain"/>
    <property type="match status" value="1"/>
</dbReference>
<evidence type="ECO:0000256" key="1">
    <source>
        <dbReference type="ARBA" id="ARBA00022491"/>
    </source>
</evidence>
<feature type="domain" description="HTH merR-type" evidence="5">
    <location>
        <begin position="6"/>
        <end position="77"/>
    </location>
</feature>
<reference evidence="6 8" key="1">
    <citation type="journal article" date="2018" name="Elife">
        <title>Discovery and characterization of a prevalent human gut bacterial enzyme sufficient for the inactivation of a family of plant toxins.</title>
        <authorList>
            <person name="Koppel N."/>
            <person name="Bisanz J.E."/>
            <person name="Pandelia M.E."/>
            <person name="Turnbaugh P.J."/>
            <person name="Balskus E.P."/>
        </authorList>
    </citation>
    <scope>NUCLEOTIDE SEQUENCE [LARGE SCALE GENOMIC DNA]</scope>
    <source>
        <strain evidence="6 8">DSM 16107</strain>
    </source>
</reference>
<dbReference type="EMBL" id="PPTT01000040">
    <property type="protein sequence ID" value="RDB65103.1"/>
    <property type="molecule type" value="Genomic_DNA"/>
</dbReference>
<comment type="caution">
    <text evidence="7">The sequence shown here is derived from an EMBL/GenBank/DDBJ whole genome shotgun (WGS) entry which is preliminary data.</text>
</comment>
<evidence type="ECO:0000313" key="7">
    <source>
        <dbReference type="EMBL" id="RNM42389.1"/>
    </source>
</evidence>
<dbReference type="PANTHER" id="PTHR30204:SF69">
    <property type="entry name" value="MERR-FAMILY TRANSCRIPTIONAL REGULATOR"/>
    <property type="match status" value="1"/>
</dbReference>
<reference evidence="9" key="2">
    <citation type="submission" date="2018-05" db="EMBL/GenBank/DDBJ databases">
        <title>Genome Sequencing of selected type strains of the family Eggerthellaceae.</title>
        <authorList>
            <person name="Danylec N."/>
            <person name="Stoll D.A."/>
            <person name="Doetsch A."/>
            <person name="Huch M."/>
        </authorList>
    </citation>
    <scope>NUCLEOTIDE SEQUENCE [LARGE SCALE GENOMIC DNA]</scope>
    <source>
        <strain evidence="9">DSM 16107</strain>
    </source>
</reference>